<dbReference type="PANTHER" id="PTHR48145">
    <property type="entry name" value="NUCLEAR ENVELOPE-ASSOCIATED PROTEIN 1"/>
    <property type="match status" value="1"/>
</dbReference>
<dbReference type="OrthoDB" id="1912966at2759"/>
<proteinExistence type="predicted"/>
<dbReference type="OMA" id="TGCTEQY"/>
<reference evidence="4" key="1">
    <citation type="journal article" date="2016" name="Nature">
        <title>The genome of the seagrass Zostera marina reveals angiosperm adaptation to the sea.</title>
        <authorList>
            <person name="Olsen J.L."/>
            <person name="Rouze P."/>
            <person name="Verhelst B."/>
            <person name="Lin Y.-C."/>
            <person name="Bayer T."/>
            <person name="Collen J."/>
            <person name="Dattolo E."/>
            <person name="De Paoli E."/>
            <person name="Dittami S."/>
            <person name="Maumus F."/>
            <person name="Michel G."/>
            <person name="Kersting A."/>
            <person name="Lauritano C."/>
            <person name="Lohaus R."/>
            <person name="Toepel M."/>
            <person name="Tonon T."/>
            <person name="Vanneste K."/>
            <person name="Amirebrahimi M."/>
            <person name="Brakel J."/>
            <person name="Bostroem C."/>
            <person name="Chovatia M."/>
            <person name="Grimwood J."/>
            <person name="Jenkins J.W."/>
            <person name="Jueterbock A."/>
            <person name="Mraz A."/>
            <person name="Stam W.T."/>
            <person name="Tice H."/>
            <person name="Bornberg-Bauer E."/>
            <person name="Green P.J."/>
            <person name="Pearson G.A."/>
            <person name="Procaccini G."/>
            <person name="Duarte C.M."/>
            <person name="Schmutz J."/>
            <person name="Reusch T.B.H."/>
            <person name="Van de Peer Y."/>
        </authorList>
    </citation>
    <scope>NUCLEOTIDE SEQUENCE [LARGE SCALE GENOMIC DNA]</scope>
    <source>
        <strain evidence="4">cv. Finnish</strain>
    </source>
</reference>
<dbReference type="EMBL" id="LFYR01001173">
    <property type="protein sequence ID" value="KMZ64157.1"/>
    <property type="molecule type" value="Genomic_DNA"/>
</dbReference>
<keyword evidence="4" id="KW-1185">Reference proteome</keyword>
<dbReference type="GO" id="GO:0005654">
    <property type="term" value="C:nucleoplasm"/>
    <property type="evidence" value="ECO:0000318"/>
    <property type="project" value="GO_Central"/>
</dbReference>
<evidence type="ECO:0000256" key="1">
    <source>
        <dbReference type="SAM" id="Coils"/>
    </source>
</evidence>
<accession>A0A0K9P7G3</accession>
<organism evidence="3 4">
    <name type="scientific">Zostera marina</name>
    <name type="common">Eelgrass</name>
    <dbReference type="NCBI Taxonomy" id="29655"/>
    <lineage>
        <taxon>Eukaryota</taxon>
        <taxon>Viridiplantae</taxon>
        <taxon>Streptophyta</taxon>
        <taxon>Embryophyta</taxon>
        <taxon>Tracheophyta</taxon>
        <taxon>Spermatophyta</taxon>
        <taxon>Magnoliopsida</taxon>
        <taxon>Liliopsida</taxon>
        <taxon>Zosteraceae</taxon>
        <taxon>Zostera</taxon>
    </lineage>
</organism>
<sequence>MPATTVDRSSRPSSSSSGTSFELDPLLKDLSDKRQFFKKNVQSLAADLKDARARLATKEESFSRENQTRKAAEAKVKDMEKQICQLQIMLDEKDVQLQVSTISANQYMKEFGNLRSELSITQAAADASAELARSAQAQCSSLMKELAEKNILLKEHENRVNKLEEQLDLMRNDLHAREVLQRELKDEVIKIEREIALAISNADKVCPTDGKELVKYQEDVLLMNFDTSNRHLSTKDEEIAKLRDEIRFLSTYWKHKTKELQVQTSKHQRTDQELKKCVLKLEFCLQEVKSQTRKLQRMGKRRDEALKELQYKWEIEQQKKQSNEENQKIWERSGFKLLASMSMVFLVIFARR</sequence>
<dbReference type="GO" id="GO:0005635">
    <property type="term" value="C:nuclear envelope"/>
    <property type="evidence" value="ECO:0000318"/>
    <property type="project" value="GO_Central"/>
</dbReference>
<dbReference type="InterPro" id="IPR049932">
    <property type="entry name" value="NEAP1-4"/>
</dbReference>
<feature type="coiled-coil region" evidence="1">
    <location>
        <begin position="139"/>
        <end position="201"/>
    </location>
</feature>
<protein>
    <submittedName>
        <fullName evidence="3">Uncharacterized protein</fullName>
    </submittedName>
</protein>
<evidence type="ECO:0000256" key="2">
    <source>
        <dbReference type="SAM" id="MobiDB-lite"/>
    </source>
</evidence>
<evidence type="ECO:0000313" key="3">
    <source>
        <dbReference type="EMBL" id="KMZ64157.1"/>
    </source>
</evidence>
<dbReference type="AlphaFoldDB" id="A0A0K9P7G3"/>
<gene>
    <name evidence="3" type="ORF">ZOSMA_37G00370</name>
</gene>
<name>A0A0K9P7G3_ZOSMR</name>
<comment type="caution">
    <text evidence="3">The sequence shown here is derived from an EMBL/GenBank/DDBJ whole genome shotgun (WGS) entry which is preliminary data.</text>
</comment>
<feature type="compositionally biased region" description="Low complexity" evidence="2">
    <location>
        <begin position="11"/>
        <end position="20"/>
    </location>
</feature>
<feature type="region of interest" description="Disordered" evidence="2">
    <location>
        <begin position="1"/>
        <end position="24"/>
    </location>
</feature>
<feature type="region of interest" description="Disordered" evidence="2">
    <location>
        <begin position="57"/>
        <end position="76"/>
    </location>
</feature>
<evidence type="ECO:0000313" key="4">
    <source>
        <dbReference type="Proteomes" id="UP000036987"/>
    </source>
</evidence>
<keyword evidence="1" id="KW-0175">Coiled coil</keyword>
<dbReference type="Proteomes" id="UP000036987">
    <property type="component" value="Unassembled WGS sequence"/>
</dbReference>
<dbReference type="PANTHER" id="PTHR48145:SF5">
    <property type="entry name" value="NUCLEAR ENVELOPE-ASSOCIATED PROTEIN 2"/>
    <property type="match status" value="1"/>
</dbReference>